<comment type="caution">
    <text evidence="1">The sequence shown here is derived from an EMBL/GenBank/DDBJ whole genome shotgun (WGS) entry which is preliminary data.</text>
</comment>
<dbReference type="RefSeq" id="WP_034705227.1">
    <property type="nucleotide sequence ID" value="NZ_JPRO01000010.1"/>
</dbReference>
<dbReference type="AlphaFoldDB" id="A0A085ZEA1"/>
<organism evidence="1 2">
    <name type="scientific">Chryseobacterium luteum</name>
    <dbReference type="NCBI Taxonomy" id="421531"/>
    <lineage>
        <taxon>Bacteria</taxon>
        <taxon>Pseudomonadati</taxon>
        <taxon>Bacteroidota</taxon>
        <taxon>Flavobacteriia</taxon>
        <taxon>Flavobacteriales</taxon>
        <taxon>Weeksellaceae</taxon>
        <taxon>Chryseobacterium group</taxon>
        <taxon>Chryseobacterium</taxon>
    </lineage>
</organism>
<evidence type="ECO:0000313" key="1">
    <source>
        <dbReference type="EMBL" id="KFF02765.1"/>
    </source>
</evidence>
<evidence type="ECO:0000313" key="2">
    <source>
        <dbReference type="Proteomes" id="UP000028703"/>
    </source>
</evidence>
<protein>
    <submittedName>
        <fullName evidence="1">Uncharacterized protein</fullName>
    </submittedName>
</protein>
<accession>A0A085ZEA1</accession>
<sequence>MDSTIILNNYWKQFVGHICEFYPLEKSFIAQWEYELNWRSLSRNRTLDWDDDFMEQYQERLIWHEVAWNDAIIWDIPKIEKFKKRLDWYYLQQNVNLVLSETLIEKYRKKLGYVVDSNLYLTETLKEKYGLTVYPDRKYGTKPKDPLLEDNLPEYLHNLGKGNNEAALYEKLFLPVVQESNIEAIFNAKFDYSQRYYFLEAKDHDIHGLTPEFEPVKKIENFTEFINGQFVGLLKEEVTLRNGSLQEGPDRLLEVPRFRLERVYNDTTLLVSENVKAVLERFSLPEEHLFHPVKMQHRKIKSDTRYYIFQVAGNTILKDLDFENCSFRFRSPYADKESALDEPLGYTLKNFEHLVETEKELREKYDQYIEVRPDVYLLRTDKDMYSQPDHRKIIINDFLKQALEKAFPNQMYFKSAQLVSIKMDQKMYDSKALVNRGEGISAKPIYIPSEADLFFQAKMQRLENSKEVITPEMTTDDAFRAKELELNVFFPEEFKDKILSKKLKIRGYKMLKPANYYSDNEYVGRTPESYKSVVIAENGYGDSINLLLEKDSDYMLQDVYYEFLHETGQVKKLGH</sequence>
<gene>
    <name evidence="1" type="ORF">IX38_12375</name>
</gene>
<reference evidence="1 2" key="1">
    <citation type="submission" date="2014-07" db="EMBL/GenBank/DDBJ databases">
        <title>Genome of Chryseobacterium luteum DSM 18605.</title>
        <authorList>
            <person name="Stropko S.J."/>
            <person name="Pipes S.E."/>
            <person name="Newman J.D."/>
        </authorList>
    </citation>
    <scope>NUCLEOTIDE SEQUENCE [LARGE SCALE GENOMIC DNA]</scope>
    <source>
        <strain evidence="1 2">DSM 18605</strain>
    </source>
</reference>
<name>A0A085ZEA1_9FLAO</name>
<keyword evidence="2" id="KW-1185">Reference proteome</keyword>
<dbReference type="STRING" id="421531.IX38_12375"/>
<dbReference type="EMBL" id="JPRO01000010">
    <property type="protein sequence ID" value="KFF02765.1"/>
    <property type="molecule type" value="Genomic_DNA"/>
</dbReference>
<proteinExistence type="predicted"/>
<dbReference type="OrthoDB" id="9785181at2"/>
<dbReference type="Proteomes" id="UP000028703">
    <property type="component" value="Unassembled WGS sequence"/>
</dbReference>